<dbReference type="PANTHER" id="PTHR28006:SF1">
    <property type="entry name" value="MONOPOLIN COMPLEX SUBUNIT CSM1"/>
    <property type="match status" value="1"/>
</dbReference>
<accession>A0A8H5LY22</accession>
<dbReference type="GO" id="GO:0034506">
    <property type="term" value="C:chromosome, centromeric core domain"/>
    <property type="evidence" value="ECO:0007669"/>
    <property type="project" value="TreeGrafter"/>
</dbReference>
<dbReference type="AlphaFoldDB" id="A0A8H5LY22"/>
<sequence length="478" mass="53868">MSDDSVDLGGLSPTTPIAPTKTSRPRTKSKLAGPSTSSKPANPPSRKRQKTAETVDVGTLDVIDVDGDEEEDELASTVRDEPQAKPRSRGRAGRETATINGRQTTSKAKGKGKIPASRSKAPQETIDMDNIEQSEDESLAPSLVRAINAGNNEHAPKKSTNQYQEERLRKRAEQAEERCEILKKQLDEFLRVRRTEAEELFYEEKAQYEAQLQAKDKMINELNSALARIEPLSRQGKTSIIHLLTREAADLEKRQIEEELTHWKDLAQRREGIINNTVKEKDAIIAEKETIEKELRFELNIERERNTATSKQVPGSAQRHRGGVLGNDEPKATQVVKFYEDLTNMLITGVKHHSKSYFDLDDWNWTCIYTYVSPDRSIQKSLSFNLKACHEPCPGIEVPKTKEELTQTIYYVPLDMEKESPDYVERLGFLGAPFSFNRDQLALFVRTMHDHFGKALGAESGDVSMESNGADDEVQLID</sequence>
<organism evidence="3 4">
    <name type="scientific">Tetrapyrgos nigripes</name>
    <dbReference type="NCBI Taxonomy" id="182062"/>
    <lineage>
        <taxon>Eukaryota</taxon>
        <taxon>Fungi</taxon>
        <taxon>Dikarya</taxon>
        <taxon>Basidiomycota</taxon>
        <taxon>Agaricomycotina</taxon>
        <taxon>Agaricomycetes</taxon>
        <taxon>Agaricomycetidae</taxon>
        <taxon>Agaricales</taxon>
        <taxon>Marasmiineae</taxon>
        <taxon>Marasmiaceae</taxon>
        <taxon>Tetrapyrgos</taxon>
    </lineage>
</organism>
<reference evidence="3 4" key="1">
    <citation type="journal article" date="2020" name="ISME J.">
        <title>Uncovering the hidden diversity of litter-decomposition mechanisms in mushroom-forming fungi.</title>
        <authorList>
            <person name="Floudas D."/>
            <person name="Bentzer J."/>
            <person name="Ahren D."/>
            <person name="Johansson T."/>
            <person name="Persson P."/>
            <person name="Tunlid A."/>
        </authorList>
    </citation>
    <scope>NUCLEOTIDE SEQUENCE [LARGE SCALE GENOMIC DNA]</scope>
    <source>
        <strain evidence="3 4">CBS 291.85</strain>
    </source>
</reference>
<evidence type="ECO:0008006" key="5">
    <source>
        <dbReference type="Google" id="ProtNLM"/>
    </source>
</evidence>
<feature type="coiled-coil region" evidence="1">
    <location>
        <begin position="165"/>
        <end position="294"/>
    </location>
</feature>
<evidence type="ECO:0000256" key="2">
    <source>
        <dbReference type="SAM" id="MobiDB-lite"/>
    </source>
</evidence>
<proteinExistence type="predicted"/>
<dbReference type="EMBL" id="JAACJM010000003">
    <property type="protein sequence ID" value="KAF5373733.1"/>
    <property type="molecule type" value="Genomic_DNA"/>
</dbReference>
<dbReference type="Proteomes" id="UP000559256">
    <property type="component" value="Unassembled WGS sequence"/>
</dbReference>
<dbReference type="GO" id="GO:0051315">
    <property type="term" value="P:attachment of mitotic spindle microtubules to kinetochore"/>
    <property type="evidence" value="ECO:0007669"/>
    <property type="project" value="TreeGrafter"/>
</dbReference>
<dbReference type="GO" id="GO:1990644">
    <property type="term" value="F:microtubule site clamp"/>
    <property type="evidence" value="ECO:0007669"/>
    <property type="project" value="TreeGrafter"/>
</dbReference>
<feature type="region of interest" description="Disordered" evidence="2">
    <location>
        <begin position="1"/>
        <end position="137"/>
    </location>
</feature>
<dbReference type="GO" id="GO:0005730">
    <property type="term" value="C:nucleolus"/>
    <property type="evidence" value="ECO:0007669"/>
    <property type="project" value="TreeGrafter"/>
</dbReference>
<dbReference type="InterPro" id="IPR040349">
    <property type="entry name" value="Csm1/Pcs1"/>
</dbReference>
<dbReference type="PANTHER" id="PTHR28006">
    <property type="entry name" value="MONOPOLIN COMPLEX SUBUNIT CSM1"/>
    <property type="match status" value="1"/>
</dbReference>
<dbReference type="CDD" id="cd23787">
    <property type="entry name" value="RWD_CSM1"/>
    <property type="match status" value="1"/>
</dbReference>
<evidence type="ECO:0000313" key="4">
    <source>
        <dbReference type="Proteomes" id="UP000559256"/>
    </source>
</evidence>
<gene>
    <name evidence="3" type="ORF">D9758_000756</name>
</gene>
<dbReference type="OrthoDB" id="3216420at2759"/>
<dbReference type="GO" id="GO:0033551">
    <property type="term" value="C:monopolin complex"/>
    <property type="evidence" value="ECO:0007669"/>
    <property type="project" value="InterPro"/>
</dbReference>
<comment type="caution">
    <text evidence="3">The sequence shown here is derived from an EMBL/GenBank/DDBJ whole genome shotgun (WGS) entry which is preliminary data.</text>
</comment>
<evidence type="ECO:0000313" key="3">
    <source>
        <dbReference type="EMBL" id="KAF5373733.1"/>
    </source>
</evidence>
<keyword evidence="4" id="KW-1185">Reference proteome</keyword>
<feature type="compositionally biased region" description="Polar residues" evidence="2">
    <location>
        <begin position="97"/>
        <end position="107"/>
    </location>
</feature>
<dbReference type="GO" id="GO:0045144">
    <property type="term" value="P:meiotic sister chromatid segregation"/>
    <property type="evidence" value="ECO:0007669"/>
    <property type="project" value="TreeGrafter"/>
</dbReference>
<keyword evidence="1" id="KW-0175">Coiled coil</keyword>
<feature type="compositionally biased region" description="Polar residues" evidence="2">
    <location>
        <begin position="12"/>
        <end position="22"/>
    </location>
</feature>
<protein>
    <recommendedName>
        <fullName evidence="5">Monopolin complex subunit Csm1/Pcs1 C-terminal domain-containing protein</fullName>
    </recommendedName>
</protein>
<dbReference type="GO" id="GO:0072686">
    <property type="term" value="C:mitotic spindle"/>
    <property type="evidence" value="ECO:0007669"/>
    <property type="project" value="TreeGrafter"/>
</dbReference>
<feature type="compositionally biased region" description="Acidic residues" evidence="2">
    <location>
        <begin position="126"/>
        <end position="137"/>
    </location>
</feature>
<feature type="compositionally biased region" description="Acidic residues" evidence="2">
    <location>
        <begin position="63"/>
        <end position="74"/>
    </location>
</feature>
<name>A0A8H5LY22_9AGAR</name>
<evidence type="ECO:0000256" key="1">
    <source>
        <dbReference type="SAM" id="Coils"/>
    </source>
</evidence>